<name>A0ABQ2H8Z6_9PORP</name>
<organism evidence="1 2">
    <name type="scientific">Porphyromonas pasteri</name>
    <dbReference type="NCBI Taxonomy" id="1583331"/>
    <lineage>
        <taxon>Bacteria</taxon>
        <taxon>Pseudomonadati</taxon>
        <taxon>Bacteroidota</taxon>
        <taxon>Bacteroidia</taxon>
        <taxon>Bacteroidales</taxon>
        <taxon>Porphyromonadaceae</taxon>
        <taxon>Porphyromonas</taxon>
    </lineage>
</organism>
<comment type="caution">
    <text evidence="1">The sequence shown here is derived from an EMBL/GenBank/DDBJ whole genome shotgun (WGS) entry which is preliminary data.</text>
</comment>
<keyword evidence="2" id="KW-1185">Reference proteome</keyword>
<dbReference type="RefSeq" id="WP_188808263.1">
    <property type="nucleotide sequence ID" value="NZ_BMPU01000004.1"/>
</dbReference>
<evidence type="ECO:0008006" key="3">
    <source>
        <dbReference type="Google" id="ProtNLM"/>
    </source>
</evidence>
<dbReference type="Proteomes" id="UP000653477">
    <property type="component" value="Unassembled WGS sequence"/>
</dbReference>
<protein>
    <recommendedName>
        <fullName evidence="3">RHS repeat protein</fullName>
    </recommendedName>
</protein>
<dbReference type="EMBL" id="BMPU01000004">
    <property type="protein sequence ID" value="GGM55781.1"/>
    <property type="molecule type" value="Genomic_DNA"/>
</dbReference>
<sequence length="155" mass="17734">MLNEHARVSFRCNNLSLPVEERCDAHLIERSYDKHGLIVSLRSSLGAQLSYERNAYGELVCFRAGEAETDASFTSEHQYDSLGFELERLLPGGVSQSFAYDNIGRLVDRKTRRSAEQRRSRHYNWGSADRLLSIEDDRYGLTQYSYSPSGELTMI</sequence>
<accession>A0ABQ2H8Z6</accession>
<reference evidence="2" key="1">
    <citation type="journal article" date="2019" name="Int. J. Syst. Evol. Microbiol.">
        <title>The Global Catalogue of Microorganisms (GCM) 10K type strain sequencing project: providing services to taxonomists for standard genome sequencing and annotation.</title>
        <authorList>
            <consortium name="The Broad Institute Genomics Platform"/>
            <consortium name="The Broad Institute Genome Sequencing Center for Infectious Disease"/>
            <person name="Wu L."/>
            <person name="Ma J."/>
        </authorList>
    </citation>
    <scope>NUCLEOTIDE SEQUENCE [LARGE SCALE GENOMIC DNA]</scope>
    <source>
        <strain evidence="2">JCM 30531</strain>
    </source>
</reference>
<evidence type="ECO:0000313" key="1">
    <source>
        <dbReference type="EMBL" id="GGM55781.1"/>
    </source>
</evidence>
<gene>
    <name evidence="1" type="ORF">GCM10007088_13250</name>
</gene>
<evidence type="ECO:0000313" key="2">
    <source>
        <dbReference type="Proteomes" id="UP000653477"/>
    </source>
</evidence>
<proteinExistence type="predicted"/>
<dbReference type="Gene3D" id="2.180.10.10">
    <property type="entry name" value="RHS repeat-associated core"/>
    <property type="match status" value="1"/>
</dbReference>